<evidence type="ECO:0000313" key="3">
    <source>
        <dbReference type="Proteomes" id="UP000014139"/>
    </source>
</evidence>
<reference evidence="2 3" key="1">
    <citation type="submission" date="2013-02" db="EMBL/GenBank/DDBJ databases">
        <title>Draft genome sequence of Amycolatopsis vancoresmycina strain DSM 44592T.</title>
        <authorList>
            <person name="Kumar S."/>
            <person name="Kaur N."/>
            <person name="Kaur C."/>
            <person name="Raghava G.P.S."/>
            <person name="Mayilraj S."/>
        </authorList>
    </citation>
    <scope>NUCLEOTIDE SEQUENCE [LARGE SCALE GENOMIC DNA]</scope>
    <source>
        <strain evidence="2 3">DSM 44592</strain>
    </source>
</reference>
<accession>R1HSY2</accession>
<dbReference type="EMBL" id="AOUO01000286">
    <property type="protein sequence ID" value="EOD66685.1"/>
    <property type="molecule type" value="Genomic_DNA"/>
</dbReference>
<dbReference type="Proteomes" id="UP000014139">
    <property type="component" value="Unassembled WGS sequence"/>
</dbReference>
<evidence type="ECO:0000259" key="1">
    <source>
        <dbReference type="SMART" id="SM00255"/>
    </source>
</evidence>
<keyword evidence="3" id="KW-1185">Reference proteome</keyword>
<name>R1HSY2_9PSEU</name>
<dbReference type="Pfam" id="PF13676">
    <property type="entry name" value="TIR_2"/>
    <property type="match status" value="1"/>
</dbReference>
<proteinExistence type="predicted"/>
<dbReference type="SUPFAM" id="SSF52200">
    <property type="entry name" value="Toll/Interleukin receptor TIR domain"/>
    <property type="match status" value="1"/>
</dbReference>
<dbReference type="PATRIC" id="fig|1292037.4.peg.3860"/>
<feature type="domain" description="TIR" evidence="1">
    <location>
        <begin position="30"/>
        <end position="164"/>
    </location>
</feature>
<sequence length="166" mass="18894">MRPIREENPAEPVLAEVLPFERPGAAVRYEYDIAVSFSGRQRSYVHETVLAARQLGLRVFYDEDVNGDWWGRNILVEMRRVYRTGTRFVVPFISEDYLASRFGMDELWFATSTALHRPGPYILPVVFGDIELPADVLHPYTVYLDAGKHAPHEIAAHMSRMAGAGE</sequence>
<dbReference type="eggNOG" id="COG4916">
    <property type="taxonomic scope" value="Bacteria"/>
</dbReference>
<gene>
    <name evidence="2" type="ORF">H480_20334</name>
</gene>
<organism evidence="2 3">
    <name type="scientific">Amycolatopsis vancoresmycina DSM 44592</name>
    <dbReference type="NCBI Taxonomy" id="1292037"/>
    <lineage>
        <taxon>Bacteria</taxon>
        <taxon>Bacillati</taxon>
        <taxon>Actinomycetota</taxon>
        <taxon>Actinomycetes</taxon>
        <taxon>Pseudonocardiales</taxon>
        <taxon>Pseudonocardiaceae</taxon>
        <taxon>Amycolatopsis</taxon>
    </lineage>
</organism>
<dbReference type="GO" id="GO:0007165">
    <property type="term" value="P:signal transduction"/>
    <property type="evidence" value="ECO:0007669"/>
    <property type="project" value="InterPro"/>
</dbReference>
<protein>
    <recommendedName>
        <fullName evidence="1">TIR domain-containing protein</fullName>
    </recommendedName>
</protein>
<dbReference type="AlphaFoldDB" id="R1HSY2"/>
<evidence type="ECO:0000313" key="2">
    <source>
        <dbReference type="EMBL" id="EOD66685.1"/>
    </source>
</evidence>
<dbReference type="Gene3D" id="3.40.50.10140">
    <property type="entry name" value="Toll/interleukin-1 receptor homology (TIR) domain"/>
    <property type="match status" value="1"/>
</dbReference>
<dbReference type="RefSeq" id="WP_003089587.1">
    <property type="nucleotide sequence ID" value="NZ_AOUO01000286.1"/>
</dbReference>
<comment type="caution">
    <text evidence="2">The sequence shown here is derived from an EMBL/GenBank/DDBJ whole genome shotgun (WGS) entry which is preliminary data.</text>
</comment>
<dbReference type="OrthoDB" id="3838036at2"/>
<dbReference type="SMART" id="SM00255">
    <property type="entry name" value="TIR"/>
    <property type="match status" value="1"/>
</dbReference>
<dbReference type="InterPro" id="IPR035897">
    <property type="entry name" value="Toll_tir_struct_dom_sf"/>
</dbReference>
<dbReference type="InterPro" id="IPR000157">
    <property type="entry name" value="TIR_dom"/>
</dbReference>